<proteinExistence type="predicted"/>
<evidence type="ECO:0000313" key="4">
    <source>
        <dbReference type="Proteomes" id="UP000007879"/>
    </source>
</evidence>
<evidence type="ECO:0000313" key="3">
    <source>
        <dbReference type="EnsemblMetazoa" id="Aqu2.1.40857_001"/>
    </source>
</evidence>
<dbReference type="OrthoDB" id="10067721at2759"/>
<dbReference type="AlphaFoldDB" id="A0A1X7VLB8"/>
<dbReference type="STRING" id="400682.A0A1X7VLB8"/>
<dbReference type="Proteomes" id="UP000007879">
    <property type="component" value="Unassembled WGS sequence"/>
</dbReference>
<name>A0A1X7VLB8_AMPQE</name>
<dbReference type="InParanoid" id="A0A1X7VLB8"/>
<keyword evidence="1" id="KW-1133">Transmembrane helix</keyword>
<keyword evidence="1" id="KW-0472">Membrane</keyword>
<reference evidence="3" key="2">
    <citation type="submission" date="2017-05" db="UniProtKB">
        <authorList>
            <consortium name="EnsemblMetazoa"/>
        </authorList>
    </citation>
    <scope>IDENTIFICATION</scope>
</reference>
<dbReference type="eggNOG" id="ENOG502QWAR">
    <property type="taxonomic scope" value="Eukaryota"/>
</dbReference>
<dbReference type="Pfam" id="PF22846">
    <property type="entry name" value="CATSPERG_C"/>
    <property type="match status" value="1"/>
</dbReference>
<dbReference type="GO" id="GO:0097228">
    <property type="term" value="C:sperm principal piece"/>
    <property type="evidence" value="ECO:0007669"/>
    <property type="project" value="InterPro"/>
</dbReference>
<feature type="transmembrane region" description="Helical" evidence="1">
    <location>
        <begin position="689"/>
        <end position="715"/>
    </location>
</feature>
<keyword evidence="1" id="KW-0812">Transmembrane</keyword>
<evidence type="ECO:0000256" key="1">
    <source>
        <dbReference type="SAM" id="Phobius"/>
    </source>
</evidence>
<dbReference type="GO" id="GO:0036128">
    <property type="term" value="C:CatSper complex"/>
    <property type="evidence" value="ECO:0007669"/>
    <property type="project" value="InterPro"/>
</dbReference>
<dbReference type="EnsemblMetazoa" id="Aqu2.1.40857_001">
    <property type="protein sequence ID" value="Aqu2.1.40857_001"/>
    <property type="gene ID" value="Aqu2.1.40857"/>
</dbReference>
<sequence length="723" mass="82517">MFFVLYSILSAYKRNLFILLLFNVAPFLYCRILTAGQELVGESCYFRTTFVNQTHFHLSVQCWNETDIVPLKRPLILPVNVSPILHIQQTPSWKRLTSVSGRHLVTRVNRLLDNGTWVVSVDQSTNLSCISVKTITLTDISVTIDGSSDARCWDFLIDNANQTDLIQLPPCIPLHSNSSFNNTVLYWNPLKNISCARSDGVDFVPLSVYSSFAMGVFVIGNGMLYSLSNKGIFYFISFPPGIIVTNFSLFEDKGQYVFFTRNDSIQDSYKIWFGMTESKEVFLIYPSRALEFILNLYSISLMNISSIYWDQYNDFVMQTHSNISIPIPLFSMFEEAVVNFSLTHDPSSLFQSPQSLSPHHRLINNFTKSPPCPFTSALIQSPICTKYTRTSFVIDENLTDQFGKYTRSYSNCSSQISELPLVVYLSRGDSFEFTVEYFLNNFDKTSLFFSLTSSPPNVIQTTLISSWSPMTNSKLVKVRLREWLQYEEAQQVMSGETLFKTRVVLKTLGSEMFCAQEKLQEQIFVPGIFHLSVRVGCPPGLSLIYDHLESTRDQDHYCDLSDPDNCLYYNNEFYPVFKLKDSVTGLNEKYTGKYNLLAIAGGTSRENMAAFSQSNIELLLWTSLDEKSNGTAFETSRNGIRWSEYWSNIPGTPQYYLRLEATNKGTNDSYCLFTVQFIVHIHGIAPTRVYSVISVIIFVLLFLSAFIVGFGIWLCRDKVARRQ</sequence>
<evidence type="ECO:0000259" key="2">
    <source>
        <dbReference type="Pfam" id="PF22846"/>
    </source>
</evidence>
<dbReference type="EnsemblMetazoa" id="XM_020008731.1">
    <property type="protein sequence ID" value="XP_019864290.1"/>
    <property type="gene ID" value="LOC109593729"/>
</dbReference>
<organism evidence="3">
    <name type="scientific">Amphimedon queenslandica</name>
    <name type="common">Sponge</name>
    <dbReference type="NCBI Taxonomy" id="400682"/>
    <lineage>
        <taxon>Eukaryota</taxon>
        <taxon>Metazoa</taxon>
        <taxon>Porifera</taxon>
        <taxon>Demospongiae</taxon>
        <taxon>Heteroscleromorpha</taxon>
        <taxon>Haplosclerida</taxon>
        <taxon>Niphatidae</taxon>
        <taxon>Amphimedon</taxon>
    </lineage>
</organism>
<dbReference type="PANTHER" id="PTHR14327">
    <property type="entry name" value="CATION CHANNEL SPERM-ASSOCIATED PROTEIN SUBUNIT GAMMA"/>
    <property type="match status" value="1"/>
</dbReference>
<gene>
    <name evidence="3" type="primary">109593729</name>
</gene>
<dbReference type="PANTHER" id="PTHR14327:SF1">
    <property type="entry name" value="CATION CHANNEL SPERM-ASSOCIATED AUXILIARY SUBUNIT GAMMA"/>
    <property type="match status" value="1"/>
</dbReference>
<dbReference type="KEGG" id="aqu:109593729"/>
<keyword evidence="4" id="KW-1185">Reference proteome</keyword>
<accession>A0A1X7VLB8</accession>
<dbReference type="InterPro" id="IPR053873">
    <property type="entry name" value="CATSPERG_C"/>
</dbReference>
<dbReference type="InterPro" id="IPR028246">
    <property type="entry name" value="CATSPERG"/>
</dbReference>
<protein>
    <recommendedName>
        <fullName evidence="2">CATSPERG C-terminal domain-containing protein</fullName>
    </recommendedName>
</protein>
<reference evidence="4" key="1">
    <citation type="journal article" date="2010" name="Nature">
        <title>The Amphimedon queenslandica genome and the evolution of animal complexity.</title>
        <authorList>
            <person name="Srivastava M."/>
            <person name="Simakov O."/>
            <person name="Chapman J."/>
            <person name="Fahey B."/>
            <person name="Gauthier M.E."/>
            <person name="Mitros T."/>
            <person name="Richards G.S."/>
            <person name="Conaco C."/>
            <person name="Dacre M."/>
            <person name="Hellsten U."/>
            <person name="Larroux C."/>
            <person name="Putnam N.H."/>
            <person name="Stanke M."/>
            <person name="Adamska M."/>
            <person name="Darling A."/>
            <person name="Degnan S.M."/>
            <person name="Oakley T.H."/>
            <person name="Plachetzki D.C."/>
            <person name="Zhai Y."/>
            <person name="Adamski M."/>
            <person name="Calcino A."/>
            <person name="Cummins S.F."/>
            <person name="Goodstein D.M."/>
            <person name="Harris C."/>
            <person name="Jackson D.J."/>
            <person name="Leys S.P."/>
            <person name="Shu S."/>
            <person name="Woodcroft B.J."/>
            <person name="Vervoort M."/>
            <person name="Kosik K.S."/>
            <person name="Manning G."/>
            <person name="Degnan B.M."/>
            <person name="Rokhsar D.S."/>
        </authorList>
    </citation>
    <scope>NUCLEOTIDE SEQUENCE [LARGE SCALE GENOMIC DNA]</scope>
</reference>
<feature type="domain" description="CATSPERG C-terminal" evidence="2">
    <location>
        <begin position="561"/>
        <end position="706"/>
    </location>
</feature>